<dbReference type="AlphaFoldDB" id="B9CYF7"/>
<evidence type="ECO:0000313" key="1">
    <source>
        <dbReference type="EMBL" id="EEF15071.1"/>
    </source>
</evidence>
<dbReference type="Proteomes" id="UP000003082">
    <property type="component" value="Unassembled WGS sequence"/>
</dbReference>
<keyword evidence="2" id="KW-1185">Reference proteome</keyword>
<accession>B9CYF7</accession>
<gene>
    <name evidence="1" type="ORF">CAMRE0001_1777</name>
</gene>
<dbReference type="EMBL" id="ACFU01000002">
    <property type="protein sequence ID" value="EEF15071.1"/>
    <property type="molecule type" value="Genomic_DNA"/>
</dbReference>
<protein>
    <submittedName>
        <fullName evidence="1">Uncharacterized protein</fullName>
    </submittedName>
</protein>
<proteinExistence type="predicted"/>
<evidence type="ECO:0000313" key="2">
    <source>
        <dbReference type="Proteomes" id="UP000003082"/>
    </source>
</evidence>
<comment type="caution">
    <text evidence="1">The sequence shown here is derived from an EMBL/GenBank/DDBJ whole genome shotgun (WGS) entry which is preliminary data.</text>
</comment>
<name>B9CYF7_CAMRE</name>
<organism evidence="1 2">
    <name type="scientific">Campylobacter rectus RM3267</name>
    <dbReference type="NCBI Taxonomy" id="553218"/>
    <lineage>
        <taxon>Bacteria</taxon>
        <taxon>Pseudomonadati</taxon>
        <taxon>Campylobacterota</taxon>
        <taxon>Epsilonproteobacteria</taxon>
        <taxon>Campylobacterales</taxon>
        <taxon>Campylobacteraceae</taxon>
        <taxon>Campylobacter</taxon>
    </lineage>
</organism>
<dbReference type="STRING" id="553218.CAMRE0001_1777"/>
<reference evidence="1 2" key="1">
    <citation type="submission" date="2008-08" db="EMBL/GenBank/DDBJ databases">
        <authorList>
            <person name="Madupu R."/>
            <person name="Durkin A.S."/>
            <person name="Torralba M."/>
            <person name="Methe B."/>
            <person name="Sutton G.G."/>
            <person name="Strausberg R.L."/>
            <person name="Nelson K.E."/>
        </authorList>
    </citation>
    <scope>NUCLEOTIDE SEQUENCE [LARGE SCALE GENOMIC DNA]</scope>
    <source>
        <strain evidence="1 2">RM3267</strain>
    </source>
</reference>
<sequence length="41" mass="4795">MIFLKLGIKFNIFSQISTGTRYENLSEFLKPKLNLDKVSFL</sequence>